<dbReference type="SUPFAM" id="SSF50249">
    <property type="entry name" value="Nucleic acid-binding proteins"/>
    <property type="match status" value="1"/>
</dbReference>
<dbReference type="OrthoDB" id="9809878at2"/>
<dbReference type="Pfam" id="PF00436">
    <property type="entry name" value="SSB"/>
    <property type="match status" value="1"/>
</dbReference>
<organism evidence="5">
    <name type="scientific">Chelativorans sp. (strain BNC1)</name>
    <dbReference type="NCBI Taxonomy" id="266779"/>
    <lineage>
        <taxon>Bacteria</taxon>
        <taxon>Pseudomonadati</taxon>
        <taxon>Pseudomonadota</taxon>
        <taxon>Alphaproteobacteria</taxon>
        <taxon>Hyphomicrobiales</taxon>
        <taxon>Phyllobacteriaceae</taxon>
        <taxon>Chelativorans</taxon>
    </lineage>
</organism>
<dbReference type="HAMAP" id="MF_00984">
    <property type="entry name" value="SSB"/>
    <property type="match status" value="1"/>
</dbReference>
<dbReference type="CDD" id="cd04496">
    <property type="entry name" value="SSB_OBF"/>
    <property type="match status" value="1"/>
</dbReference>
<proteinExistence type="inferred from homology"/>
<comment type="subunit">
    <text evidence="3">Homotetramer.</text>
</comment>
<dbReference type="HOGENOM" id="CLU_078758_2_2_5"/>
<feature type="short sequence motif" description="Important for interaction with partner proteins" evidence="3">
    <location>
        <begin position="127"/>
        <end position="132"/>
    </location>
</feature>
<dbReference type="GO" id="GO:0003697">
    <property type="term" value="F:single-stranded DNA binding"/>
    <property type="evidence" value="ECO:0007669"/>
    <property type="project" value="UniProtKB-UniRule"/>
</dbReference>
<keyword evidence="3" id="KW-0235">DNA replication</keyword>
<dbReference type="PANTHER" id="PTHR10302">
    <property type="entry name" value="SINGLE-STRANDED DNA-BINDING PROTEIN"/>
    <property type="match status" value="1"/>
</dbReference>
<sequence length="132" mass="14634">MTNIVILNGNLGADPEVRNTGNGNRVANFSLATSRPRYADGSIVRDENGRAEQDTEWHRVVAFNGQAKSAEKCVKGMKVLVIGRNKTQKWTDKEGVTRYTTEVIAEKIEFQAWPKRVNDAGGANDPDDEIPF</sequence>
<keyword evidence="3" id="KW-0227">DNA damage</keyword>
<evidence type="ECO:0000256" key="1">
    <source>
        <dbReference type="ARBA" id="ARBA00023125"/>
    </source>
</evidence>
<dbReference type="PIRSF" id="PIRSF002070">
    <property type="entry name" value="SSB"/>
    <property type="match status" value="1"/>
</dbReference>
<evidence type="ECO:0000256" key="3">
    <source>
        <dbReference type="HAMAP-Rule" id="MF_00984"/>
    </source>
</evidence>
<dbReference type="eggNOG" id="COG0629">
    <property type="taxonomic scope" value="Bacteria"/>
</dbReference>
<reference evidence="5" key="1">
    <citation type="submission" date="2006-06" db="EMBL/GenBank/DDBJ databases">
        <title>Complete sequence of chromosome of Chelativorans sp. BNC1.</title>
        <authorList>
            <consortium name="US DOE Joint Genome Institute"/>
            <person name="Copeland A."/>
            <person name="Lucas S."/>
            <person name="Lapidus A."/>
            <person name="Barry K."/>
            <person name="Detter J.C."/>
            <person name="Glavina del Rio T."/>
            <person name="Hammon N."/>
            <person name="Israni S."/>
            <person name="Dalin E."/>
            <person name="Tice H."/>
            <person name="Pitluck S."/>
            <person name="Chertkov O."/>
            <person name="Brettin T."/>
            <person name="Bruce D."/>
            <person name="Han C."/>
            <person name="Tapia R."/>
            <person name="Gilna P."/>
            <person name="Schmutz J."/>
            <person name="Larimer F."/>
            <person name="Land M."/>
            <person name="Hauser L."/>
            <person name="Kyrpides N."/>
            <person name="Mikhailova N."/>
            <person name="Richardson P."/>
        </authorList>
    </citation>
    <scope>NUCLEOTIDE SEQUENCE</scope>
    <source>
        <strain evidence="5">BNC1</strain>
    </source>
</reference>
<dbReference type="InterPro" id="IPR000424">
    <property type="entry name" value="Primosome_PriB/ssb"/>
</dbReference>
<protein>
    <recommendedName>
        <fullName evidence="3 4">Single-stranded DNA-binding protein</fullName>
        <shortName evidence="3">SSB</shortName>
    </recommendedName>
</protein>
<dbReference type="Gene3D" id="2.40.50.140">
    <property type="entry name" value="Nucleic acid-binding proteins"/>
    <property type="match status" value="1"/>
</dbReference>
<dbReference type="EMBL" id="CP000390">
    <property type="protein sequence ID" value="ABG65199.1"/>
    <property type="molecule type" value="Genomic_DNA"/>
</dbReference>
<dbReference type="PANTHER" id="PTHR10302:SF27">
    <property type="entry name" value="SINGLE-STRANDED DNA-BINDING PROTEIN"/>
    <property type="match status" value="1"/>
</dbReference>
<gene>
    <name evidence="5" type="ordered locus">Meso_3832</name>
</gene>
<dbReference type="NCBIfam" id="TIGR00621">
    <property type="entry name" value="ssb"/>
    <property type="match status" value="1"/>
</dbReference>
<keyword evidence="3" id="KW-0234">DNA repair</keyword>
<accession>Q11BM6</accession>
<dbReference type="GO" id="GO:0006260">
    <property type="term" value="P:DNA replication"/>
    <property type="evidence" value="ECO:0007669"/>
    <property type="project" value="UniProtKB-UniRule"/>
</dbReference>
<evidence type="ECO:0000313" key="5">
    <source>
        <dbReference type="EMBL" id="ABG65199.1"/>
    </source>
</evidence>
<keyword evidence="1 3" id="KW-0238">DNA-binding</keyword>
<evidence type="ECO:0000256" key="2">
    <source>
        <dbReference type="ARBA" id="ARBA00023172"/>
    </source>
</evidence>
<dbReference type="InterPro" id="IPR011344">
    <property type="entry name" value="ssDNA-bd"/>
</dbReference>
<dbReference type="InterPro" id="IPR012340">
    <property type="entry name" value="NA-bd_OB-fold"/>
</dbReference>
<dbReference type="GO" id="GO:0006281">
    <property type="term" value="P:DNA repair"/>
    <property type="evidence" value="ECO:0007669"/>
    <property type="project" value="UniProtKB-UniRule"/>
</dbReference>
<dbReference type="GO" id="GO:0006310">
    <property type="term" value="P:DNA recombination"/>
    <property type="evidence" value="ECO:0007669"/>
    <property type="project" value="UniProtKB-UniRule"/>
</dbReference>
<dbReference type="KEGG" id="mes:Meso_3832"/>
<dbReference type="AlphaFoldDB" id="Q11BM6"/>
<keyword evidence="2 3" id="KW-0233">DNA recombination</keyword>
<comment type="function">
    <text evidence="3">Plays an important role in DNA replication, recombination and repair. Binds to ssDNA and to an array of partner proteins to recruit them to their sites of action during DNA metabolism.</text>
</comment>
<dbReference type="STRING" id="266779.Meso_3832"/>
<comment type="caution">
    <text evidence="3">Lacks conserved residue(s) required for the propagation of feature annotation.</text>
</comment>
<dbReference type="PROSITE" id="PS50935">
    <property type="entry name" value="SSB"/>
    <property type="match status" value="1"/>
</dbReference>
<evidence type="ECO:0000256" key="4">
    <source>
        <dbReference type="PIRNR" id="PIRNR002070"/>
    </source>
</evidence>
<name>Q11BM6_CHESB</name>
<dbReference type="GO" id="GO:0009295">
    <property type="term" value="C:nucleoid"/>
    <property type="evidence" value="ECO:0007669"/>
    <property type="project" value="TreeGrafter"/>
</dbReference>